<dbReference type="EMBL" id="GEDG01031219">
    <property type="protein sequence ID" value="JAP11499.1"/>
    <property type="molecule type" value="Transcribed_RNA"/>
</dbReference>
<proteinExistence type="predicted"/>
<keyword evidence="1" id="KW-0472">Membrane</keyword>
<organism evidence="2">
    <name type="scientific">Solanum chacoense</name>
    <name type="common">Chaco potato</name>
    <dbReference type="NCBI Taxonomy" id="4108"/>
    <lineage>
        <taxon>Eukaryota</taxon>
        <taxon>Viridiplantae</taxon>
        <taxon>Streptophyta</taxon>
        <taxon>Embryophyta</taxon>
        <taxon>Tracheophyta</taxon>
        <taxon>Spermatophyta</taxon>
        <taxon>Magnoliopsida</taxon>
        <taxon>eudicotyledons</taxon>
        <taxon>Gunneridae</taxon>
        <taxon>Pentapetalae</taxon>
        <taxon>asterids</taxon>
        <taxon>lamiids</taxon>
        <taxon>Solanales</taxon>
        <taxon>Solanaceae</taxon>
        <taxon>Solanoideae</taxon>
        <taxon>Solaneae</taxon>
        <taxon>Solanum</taxon>
    </lineage>
</organism>
<keyword evidence="1" id="KW-1133">Transmembrane helix</keyword>
<protein>
    <submittedName>
        <fullName evidence="2">Putative ovule protein</fullName>
    </submittedName>
</protein>
<evidence type="ECO:0000313" key="2">
    <source>
        <dbReference type="EMBL" id="JAP11499.1"/>
    </source>
</evidence>
<reference evidence="2" key="1">
    <citation type="submission" date="2015-12" db="EMBL/GenBank/DDBJ databases">
        <title>Gene expression during late stages of embryo sac development: a critical building block for successful pollen-pistil interactions.</title>
        <authorList>
            <person name="Liu Y."/>
            <person name="Joly V."/>
            <person name="Sabar M."/>
            <person name="Matton D.P."/>
        </authorList>
    </citation>
    <scope>NUCLEOTIDE SEQUENCE</scope>
</reference>
<keyword evidence="1" id="KW-0812">Transmembrane</keyword>
<dbReference type="AlphaFoldDB" id="A0A0V0GWE4"/>
<feature type="transmembrane region" description="Helical" evidence="1">
    <location>
        <begin position="46"/>
        <end position="67"/>
    </location>
</feature>
<name>A0A0V0GWE4_SOLCH</name>
<accession>A0A0V0GWE4</accession>
<evidence type="ECO:0000256" key="1">
    <source>
        <dbReference type="SAM" id="Phobius"/>
    </source>
</evidence>
<sequence length="68" mass="7716">MSLFHVWLGLNHGITYPGNVVLFYPTLRVDNNLDNLFPTKRTLKSYIYFSIVSAPLFQISIATSLAIL</sequence>